<reference evidence="1" key="1">
    <citation type="journal article" date="2023" name="G3 (Bethesda)">
        <title>A reference genome for the long-term kleptoplast-retaining sea slug Elysia crispata morphotype clarki.</title>
        <authorList>
            <person name="Eastman K.E."/>
            <person name="Pendleton A.L."/>
            <person name="Shaikh M.A."/>
            <person name="Suttiyut T."/>
            <person name="Ogas R."/>
            <person name="Tomko P."/>
            <person name="Gavelis G."/>
            <person name="Widhalm J.R."/>
            <person name="Wisecaver J.H."/>
        </authorList>
    </citation>
    <scope>NUCLEOTIDE SEQUENCE</scope>
    <source>
        <strain evidence="1">ECLA1</strain>
    </source>
</reference>
<organism evidence="1 2">
    <name type="scientific">Elysia crispata</name>
    <name type="common">lettuce slug</name>
    <dbReference type="NCBI Taxonomy" id="231223"/>
    <lineage>
        <taxon>Eukaryota</taxon>
        <taxon>Metazoa</taxon>
        <taxon>Spiralia</taxon>
        <taxon>Lophotrochozoa</taxon>
        <taxon>Mollusca</taxon>
        <taxon>Gastropoda</taxon>
        <taxon>Heterobranchia</taxon>
        <taxon>Euthyneura</taxon>
        <taxon>Panpulmonata</taxon>
        <taxon>Sacoglossa</taxon>
        <taxon>Placobranchoidea</taxon>
        <taxon>Plakobranchidae</taxon>
        <taxon>Elysia</taxon>
    </lineage>
</organism>
<dbReference type="Proteomes" id="UP001283361">
    <property type="component" value="Unassembled WGS sequence"/>
</dbReference>
<dbReference type="AlphaFoldDB" id="A0AAE0ZHK2"/>
<sequence>MRELRKRFETADFLLISSIRAYLIWIVLWTCDQADEDLDTSSCQDSEHSSSPSSQQTRQSEFTQYILRLSSLVITSLDYCSWSRECQLEKVLSFRENCPRNSSGGKWRNFLIPGCYQNAMVLYTHLGTSSHRSLTIWDYSGPHS</sequence>
<dbReference type="EMBL" id="JAWDGP010003917">
    <property type="protein sequence ID" value="KAK3769462.1"/>
    <property type="molecule type" value="Genomic_DNA"/>
</dbReference>
<evidence type="ECO:0000313" key="1">
    <source>
        <dbReference type="EMBL" id="KAK3769462.1"/>
    </source>
</evidence>
<comment type="caution">
    <text evidence="1">The sequence shown here is derived from an EMBL/GenBank/DDBJ whole genome shotgun (WGS) entry which is preliminary data.</text>
</comment>
<evidence type="ECO:0000313" key="2">
    <source>
        <dbReference type="Proteomes" id="UP001283361"/>
    </source>
</evidence>
<keyword evidence="2" id="KW-1185">Reference proteome</keyword>
<protein>
    <submittedName>
        <fullName evidence="1">Uncharacterized protein</fullName>
    </submittedName>
</protein>
<proteinExistence type="predicted"/>
<name>A0AAE0ZHK2_9GAST</name>
<accession>A0AAE0ZHK2</accession>
<gene>
    <name evidence="1" type="ORF">RRG08_027032</name>
</gene>